<dbReference type="EC" id="2.4.-.-" evidence="5"/>
<dbReference type="RefSeq" id="WP_341413980.1">
    <property type="nucleotide sequence ID" value="NZ_JBBPCC010000001.1"/>
</dbReference>
<evidence type="ECO:0000256" key="1">
    <source>
        <dbReference type="ARBA" id="ARBA00022676"/>
    </source>
</evidence>
<dbReference type="Pfam" id="PF13439">
    <property type="entry name" value="Glyco_transf_4"/>
    <property type="match status" value="1"/>
</dbReference>
<name>A0ABU9DDJ2_9BACL</name>
<evidence type="ECO:0000313" key="5">
    <source>
        <dbReference type="EMBL" id="MEK8126939.1"/>
    </source>
</evidence>
<feature type="domain" description="Glycosyltransferase subfamily 4-like N-terminal" evidence="4">
    <location>
        <begin position="14"/>
        <end position="192"/>
    </location>
</feature>
<evidence type="ECO:0000256" key="2">
    <source>
        <dbReference type="ARBA" id="ARBA00022679"/>
    </source>
</evidence>
<dbReference type="Proteomes" id="UP001469365">
    <property type="component" value="Unassembled WGS sequence"/>
</dbReference>
<evidence type="ECO:0000313" key="6">
    <source>
        <dbReference type="Proteomes" id="UP001469365"/>
    </source>
</evidence>
<keyword evidence="6" id="KW-1185">Reference proteome</keyword>
<gene>
    <name evidence="5" type="ORF">WMW72_03350</name>
</gene>
<keyword evidence="1 5" id="KW-0328">Glycosyltransferase</keyword>
<dbReference type="InterPro" id="IPR001296">
    <property type="entry name" value="Glyco_trans_1"/>
</dbReference>
<proteinExistence type="predicted"/>
<dbReference type="GO" id="GO:0016757">
    <property type="term" value="F:glycosyltransferase activity"/>
    <property type="evidence" value="ECO:0007669"/>
    <property type="project" value="UniProtKB-KW"/>
</dbReference>
<evidence type="ECO:0000259" key="3">
    <source>
        <dbReference type="Pfam" id="PF00534"/>
    </source>
</evidence>
<dbReference type="InterPro" id="IPR028098">
    <property type="entry name" value="Glyco_trans_4-like_N"/>
</dbReference>
<feature type="domain" description="Glycosyl transferase family 1" evidence="3">
    <location>
        <begin position="203"/>
        <end position="363"/>
    </location>
</feature>
<dbReference type="Gene3D" id="3.40.50.2000">
    <property type="entry name" value="Glycogen Phosphorylase B"/>
    <property type="match status" value="2"/>
</dbReference>
<keyword evidence="2 5" id="KW-0808">Transferase</keyword>
<accession>A0ABU9DDJ2</accession>
<comment type="caution">
    <text evidence="5">The sequence shown here is derived from an EMBL/GenBank/DDBJ whole genome shotgun (WGS) entry which is preliminary data.</text>
</comment>
<reference evidence="5 6" key="1">
    <citation type="submission" date="2024-04" db="EMBL/GenBank/DDBJ databases">
        <title>draft genome sequnece of Paenibacillus filicis.</title>
        <authorList>
            <person name="Kim D.-U."/>
        </authorList>
    </citation>
    <scope>NUCLEOTIDE SEQUENCE [LARGE SCALE GENOMIC DNA]</scope>
    <source>
        <strain evidence="5 6">KACC14197</strain>
    </source>
</reference>
<dbReference type="PANTHER" id="PTHR12526:SF510">
    <property type="entry name" value="D-INOSITOL 3-PHOSPHATE GLYCOSYLTRANSFERASE"/>
    <property type="match status" value="1"/>
</dbReference>
<evidence type="ECO:0000259" key="4">
    <source>
        <dbReference type="Pfam" id="PF13439"/>
    </source>
</evidence>
<dbReference type="PANTHER" id="PTHR12526">
    <property type="entry name" value="GLYCOSYLTRANSFERASE"/>
    <property type="match status" value="1"/>
</dbReference>
<dbReference type="Pfam" id="PF00534">
    <property type="entry name" value="Glycos_transf_1"/>
    <property type="match status" value="1"/>
</dbReference>
<organism evidence="5 6">
    <name type="scientific">Paenibacillus filicis</name>
    <dbReference type="NCBI Taxonomy" id="669464"/>
    <lineage>
        <taxon>Bacteria</taxon>
        <taxon>Bacillati</taxon>
        <taxon>Bacillota</taxon>
        <taxon>Bacilli</taxon>
        <taxon>Bacillales</taxon>
        <taxon>Paenibacillaceae</taxon>
        <taxon>Paenibacillus</taxon>
    </lineage>
</organism>
<dbReference type="CDD" id="cd03801">
    <property type="entry name" value="GT4_PimA-like"/>
    <property type="match status" value="1"/>
</dbReference>
<protein>
    <submittedName>
        <fullName evidence="5">Glycosyltransferase family 4 protein</fullName>
        <ecNumber evidence="5">2.4.-.-</ecNumber>
    </submittedName>
</protein>
<dbReference type="EMBL" id="JBBPCC010000001">
    <property type="protein sequence ID" value="MEK8126939.1"/>
    <property type="molecule type" value="Genomic_DNA"/>
</dbReference>
<dbReference type="SUPFAM" id="SSF53756">
    <property type="entry name" value="UDP-Glycosyltransferase/glycogen phosphorylase"/>
    <property type="match status" value="1"/>
</dbReference>
<sequence length="400" mass="44532">MRIAHYCYGYFREGGIQTYVRTISQAQAEQGHEVYMLDYLTPEMPRKPYEEKFGAYHGFTAPGELASLCERLGIEVLHLHDYYPISLSEVQAAGTAVIRTIHNHGLHCPSGSKFFKNGEKVCERGFSYMGCLWGHLINQCGSRRPHKIMENFHNLFTEKKVMEQVPIIAVSEYLRRQVINAGFPQDMVRTLHLPMQARSDVAPQPLYEGPPRFVFLGRITALKGLEWLIRAMALTDKSIHLDVAGEGYDLPRLKELSDSLGLADRVFFHGWLTGAESQRLIQGSRAVIAPSLWPEPAGFTPFEAMAQSRAVIASRIGGLQESVQHGSNGLLVEVNDVSALAQAIQSLADDAALAESMGKTGYQLVKTRHDLDRHVSRLIGLYQEHAARKPGRGVNHGKGA</sequence>